<organism evidence="9">
    <name type="scientific">Fagus sylvatica</name>
    <name type="common">Beechnut</name>
    <dbReference type="NCBI Taxonomy" id="28930"/>
    <lineage>
        <taxon>Eukaryota</taxon>
        <taxon>Viridiplantae</taxon>
        <taxon>Streptophyta</taxon>
        <taxon>Embryophyta</taxon>
        <taxon>Tracheophyta</taxon>
        <taxon>Spermatophyta</taxon>
        <taxon>Magnoliopsida</taxon>
        <taxon>eudicotyledons</taxon>
        <taxon>Gunneridae</taxon>
        <taxon>Pentapetalae</taxon>
        <taxon>rosids</taxon>
        <taxon>fabids</taxon>
        <taxon>Fagales</taxon>
        <taxon>Fagaceae</taxon>
        <taxon>Fagus</taxon>
    </lineage>
</organism>
<evidence type="ECO:0000256" key="6">
    <source>
        <dbReference type="ARBA" id="ARBA00023187"/>
    </source>
</evidence>
<feature type="compositionally biased region" description="Basic and acidic residues" evidence="7">
    <location>
        <begin position="796"/>
        <end position="805"/>
    </location>
</feature>
<dbReference type="SUPFAM" id="SSF109905">
    <property type="entry name" value="Surp module (SWAP domain)"/>
    <property type="match status" value="2"/>
</dbReference>
<feature type="compositionally biased region" description="Low complexity" evidence="7">
    <location>
        <begin position="527"/>
        <end position="542"/>
    </location>
</feature>
<proteinExistence type="predicted"/>
<feature type="region of interest" description="Disordered" evidence="7">
    <location>
        <begin position="47"/>
        <end position="94"/>
    </location>
</feature>
<dbReference type="FunFam" id="1.10.10.790:FF:000002">
    <property type="entry name" value="Splicing factor 3A subunit 1"/>
    <property type="match status" value="1"/>
</dbReference>
<feature type="compositionally biased region" description="Basic residues" evidence="7">
    <location>
        <begin position="786"/>
        <end position="795"/>
    </location>
</feature>
<name>A0A2N9J494_FAGSY</name>
<dbReference type="GO" id="GO:0000395">
    <property type="term" value="P:mRNA 5'-splice site recognition"/>
    <property type="evidence" value="ECO:0007669"/>
    <property type="project" value="TreeGrafter"/>
</dbReference>
<feature type="region of interest" description="Disordered" evidence="7">
    <location>
        <begin position="247"/>
        <end position="273"/>
    </location>
</feature>
<dbReference type="Pfam" id="PF01805">
    <property type="entry name" value="Surp"/>
    <property type="match status" value="2"/>
</dbReference>
<evidence type="ECO:0000256" key="2">
    <source>
        <dbReference type="ARBA" id="ARBA00022737"/>
    </source>
</evidence>
<feature type="region of interest" description="Disordered" evidence="7">
    <location>
        <begin position="607"/>
        <end position="872"/>
    </location>
</feature>
<dbReference type="EMBL" id="OIVN01006397">
    <property type="protein sequence ID" value="SPD32307.1"/>
    <property type="molecule type" value="Genomic_DNA"/>
</dbReference>
<feature type="compositionally biased region" description="Polar residues" evidence="7">
    <location>
        <begin position="260"/>
        <end position="271"/>
    </location>
</feature>
<feature type="domain" description="SURP motif" evidence="8">
    <location>
        <begin position="355"/>
        <end position="397"/>
    </location>
</feature>
<dbReference type="PANTHER" id="PTHR13161">
    <property type="entry name" value="SPLICING FACTOR SUPPRESSOR OF WHITE APRICOT"/>
    <property type="match status" value="1"/>
</dbReference>
<evidence type="ECO:0000256" key="5">
    <source>
        <dbReference type="ARBA" id="ARBA00023163"/>
    </source>
</evidence>
<dbReference type="GO" id="GO:0003723">
    <property type="term" value="F:RNA binding"/>
    <property type="evidence" value="ECO:0007669"/>
    <property type="project" value="UniProtKB-KW"/>
</dbReference>
<feature type="compositionally biased region" description="Basic and acidic residues" evidence="7">
    <location>
        <begin position="648"/>
        <end position="667"/>
    </location>
</feature>
<evidence type="ECO:0000256" key="1">
    <source>
        <dbReference type="ARBA" id="ARBA00022664"/>
    </source>
</evidence>
<dbReference type="InterPro" id="IPR035967">
    <property type="entry name" value="SWAP/Surp_sf"/>
</dbReference>
<dbReference type="SMART" id="SM01141">
    <property type="entry name" value="DRY_EERY"/>
    <property type="match status" value="1"/>
</dbReference>
<keyword evidence="3" id="KW-0694">RNA-binding</keyword>
<keyword evidence="5" id="KW-0804">Transcription</keyword>
<keyword evidence="2" id="KW-0677">Repeat</keyword>
<protein>
    <recommendedName>
        <fullName evidence="8">SURP motif domain-containing protein</fullName>
    </recommendedName>
</protein>
<evidence type="ECO:0000256" key="4">
    <source>
        <dbReference type="ARBA" id="ARBA00023015"/>
    </source>
</evidence>
<gene>
    <name evidence="9" type="ORF">FSB_LOCUS60189</name>
</gene>
<dbReference type="PROSITE" id="PS50128">
    <property type="entry name" value="SURP"/>
    <property type="match status" value="2"/>
</dbReference>
<reference evidence="9" key="1">
    <citation type="submission" date="2018-02" db="EMBL/GenBank/DDBJ databases">
        <authorList>
            <person name="Cohen D.B."/>
            <person name="Kent A.D."/>
        </authorList>
    </citation>
    <scope>NUCLEOTIDE SEQUENCE</scope>
</reference>
<dbReference type="Pfam" id="PF09750">
    <property type="entry name" value="DRY_EERY"/>
    <property type="match status" value="1"/>
</dbReference>
<feature type="compositionally biased region" description="Basic residues" evidence="7">
    <location>
        <begin position="668"/>
        <end position="678"/>
    </location>
</feature>
<dbReference type="InterPro" id="IPR040397">
    <property type="entry name" value="SWAP"/>
</dbReference>
<feature type="region of interest" description="Disordered" evidence="7">
    <location>
        <begin position="408"/>
        <end position="448"/>
    </location>
</feature>
<dbReference type="SMART" id="SM00648">
    <property type="entry name" value="SWAP"/>
    <property type="match status" value="2"/>
</dbReference>
<feature type="compositionally biased region" description="Basic and acidic residues" evidence="7">
    <location>
        <begin position="730"/>
        <end position="769"/>
    </location>
</feature>
<sequence>MDLEVVGRHALLFDDDATAAFINTSDALVEWHSLSIDRYDVRHLLSNPPPPRKLRRHHHSDESSELDRERYLDLPSPSDDDQEQDLQDGIKPVDAGGYNAVAFSYGNTDDANEQKNNDAESGFCPPFQVPESLLQNLPPTEKVHQIIARTAMFVSKNGGQSEIVLRVKQGDNPSFGFLMPDHHLHAYFRFLVEHQELLQPDSGGKSLVEKNNAGLDQTGGALSILGSVYGSGEEDEDDATEEIREYKRNDSEEAVDAGNATVSHGSEQAESSVHVAGKDELVAKGSIASLKEKTPIIKRNRSISTVIAGTRSGIKKEANALSALGTAGDKARASLLSTPKVEQPIVEPPSELKKVVDKIVEFIRRNGKEFEAVLLEQDQNYGRFPFLLPSNQYHPYYLKVLEKAKESKLPGKGSVSEKHDSMGHGPEKKTAVPKDGDTLSRGSADHDIPYSYDKKEKFKMFIGKSKKDGQDPPSKSTEPQIGISLDAASAILQAATRGIKNPSLEIFPKTSLNGIGRGPSSDGGYTSSFGSLHSSQPQSSISKPDLKGEPSVSAPVAKAIAETAAIAAASEADSSEACMTREQKLKAERLKRAKMFAAMIKIGAAPLKTEPLRGLSAEPMGSGISGSGTEVENLAGKEREGSSVPIDVDDKIENSEKKISVDEYNERRSKRSYRSRSKRHEEEEEEEVGEDKEEEIEEDKRAHKHTRKKHRSHRSSYHSRERHKHRKRLSSSEDRDSRHWRKYDDSSDDEHHHSRYRDEHDIPSDNEHQRSRHRHKHDSSFDDHHRHSRRRHKHHSSDDEHEHRSRSVRHRKSQSEKEMDLEEGEILTKSDQSKASQGDCASREASVELSKSYQDGGAPSQPSETTEISDDLRAKIRAMLRATL</sequence>
<dbReference type="Gene3D" id="1.10.10.790">
    <property type="entry name" value="Surp module"/>
    <property type="match status" value="2"/>
</dbReference>
<evidence type="ECO:0000256" key="3">
    <source>
        <dbReference type="ARBA" id="ARBA00022884"/>
    </source>
</evidence>
<dbReference type="PANTHER" id="PTHR13161:SF15">
    <property type="entry name" value="SPLICING FACTOR, SUPPRESSOR OF WHITE-APRICOT HOMOLOG"/>
    <property type="match status" value="1"/>
</dbReference>
<evidence type="ECO:0000256" key="7">
    <source>
        <dbReference type="SAM" id="MobiDB-lite"/>
    </source>
</evidence>
<accession>A0A2N9J494</accession>
<keyword evidence="1" id="KW-0507">mRNA processing</keyword>
<evidence type="ECO:0000259" key="8">
    <source>
        <dbReference type="PROSITE" id="PS50128"/>
    </source>
</evidence>
<keyword evidence="6" id="KW-0508">mRNA splicing</keyword>
<feature type="compositionally biased region" description="Basic residues" evidence="7">
    <location>
        <begin position="702"/>
        <end position="729"/>
    </location>
</feature>
<feature type="compositionally biased region" description="Basic and acidic residues" evidence="7">
    <location>
        <begin position="59"/>
        <end position="72"/>
    </location>
</feature>
<dbReference type="InterPro" id="IPR000061">
    <property type="entry name" value="Surp"/>
</dbReference>
<keyword evidence="4" id="KW-0805">Transcription regulation</keyword>
<dbReference type="InterPro" id="IPR019147">
    <property type="entry name" value="SWAP_N_domain"/>
</dbReference>
<feature type="region of interest" description="Disordered" evidence="7">
    <location>
        <begin position="506"/>
        <end position="554"/>
    </location>
</feature>
<dbReference type="AlphaFoldDB" id="A0A2N9J494"/>
<evidence type="ECO:0000313" key="9">
    <source>
        <dbReference type="EMBL" id="SPD32307.1"/>
    </source>
</evidence>
<feature type="domain" description="SURP motif" evidence="8">
    <location>
        <begin position="146"/>
        <end position="188"/>
    </location>
</feature>
<feature type="compositionally biased region" description="Acidic residues" evidence="7">
    <location>
        <begin position="682"/>
        <end position="697"/>
    </location>
</feature>